<organism evidence="1">
    <name type="scientific">marine metagenome</name>
    <dbReference type="NCBI Taxonomy" id="408172"/>
    <lineage>
        <taxon>unclassified sequences</taxon>
        <taxon>metagenomes</taxon>
        <taxon>ecological metagenomes</taxon>
    </lineage>
</organism>
<dbReference type="EMBL" id="UINC01033753">
    <property type="protein sequence ID" value="SVB23516.1"/>
    <property type="molecule type" value="Genomic_DNA"/>
</dbReference>
<dbReference type="GO" id="GO:0003677">
    <property type="term" value="F:DNA binding"/>
    <property type="evidence" value="ECO:0007669"/>
    <property type="project" value="InterPro"/>
</dbReference>
<dbReference type="SUPFAM" id="SSF47413">
    <property type="entry name" value="lambda repressor-like DNA-binding domains"/>
    <property type="match status" value="1"/>
</dbReference>
<feature type="non-terminal residue" evidence="1">
    <location>
        <position position="1"/>
    </location>
</feature>
<dbReference type="InterPro" id="IPR010982">
    <property type="entry name" value="Lambda_DNA-bd_dom_sf"/>
</dbReference>
<protein>
    <submittedName>
        <fullName evidence="1">Uncharacterized protein</fullName>
    </submittedName>
</protein>
<gene>
    <name evidence="1" type="ORF">METZ01_LOCUS176370</name>
</gene>
<name>A0A382CBR0_9ZZZZ</name>
<reference evidence="1" key="1">
    <citation type="submission" date="2018-05" db="EMBL/GenBank/DDBJ databases">
        <authorList>
            <person name="Lanie J.A."/>
            <person name="Ng W.-L."/>
            <person name="Kazmierczak K.M."/>
            <person name="Andrzejewski T.M."/>
            <person name="Davidsen T.M."/>
            <person name="Wayne K.J."/>
            <person name="Tettelin H."/>
            <person name="Glass J.I."/>
            <person name="Rusch D."/>
            <person name="Podicherti R."/>
            <person name="Tsui H.-C.T."/>
            <person name="Winkler M.E."/>
        </authorList>
    </citation>
    <scope>NUCLEOTIDE SEQUENCE</scope>
</reference>
<evidence type="ECO:0000313" key="1">
    <source>
        <dbReference type="EMBL" id="SVB23516.1"/>
    </source>
</evidence>
<proteinExistence type="predicted"/>
<sequence length="53" mass="5877">KESSVSKTAMAERMKTSRRQLDRLLDPQVPNITLATMSKAARAVGRELHIALV</sequence>
<dbReference type="AlphaFoldDB" id="A0A382CBR0"/>
<accession>A0A382CBR0</accession>